<reference evidence="5" key="2">
    <citation type="submission" date="2020-05" db="EMBL/GenBank/DDBJ databases">
        <authorList>
            <person name="Kim H.-S."/>
            <person name="Proctor R.H."/>
            <person name="Brown D.W."/>
        </authorList>
    </citation>
    <scope>NUCLEOTIDE SEQUENCE</scope>
    <source>
        <strain evidence="5">NRRL 22465</strain>
    </source>
</reference>
<feature type="compositionally biased region" description="Basic and acidic residues" evidence="1">
    <location>
        <begin position="634"/>
        <end position="660"/>
    </location>
</feature>
<evidence type="ECO:0000313" key="5">
    <source>
        <dbReference type="EMBL" id="KAF4981065.1"/>
    </source>
</evidence>
<feature type="transmembrane region" description="Helical" evidence="2">
    <location>
        <begin position="296"/>
        <end position="317"/>
    </location>
</feature>
<evidence type="ECO:0000313" key="6">
    <source>
        <dbReference type="Proteomes" id="UP000635477"/>
    </source>
</evidence>
<dbReference type="EMBL" id="JABEYC010000188">
    <property type="protein sequence ID" value="KAF4981065.1"/>
    <property type="molecule type" value="Genomic_DNA"/>
</dbReference>
<feature type="domain" description="Calcium channel YVC1-like C-terminal transmembrane" evidence="4">
    <location>
        <begin position="271"/>
        <end position="561"/>
    </location>
</feature>
<reference evidence="5" key="1">
    <citation type="journal article" date="2020" name="BMC Genomics">
        <title>Correction to: Identification and distribution of gene clusters required for synthesis of sphingolipid metabolism inhibitors in diverse species of the filamentous fungus Fusarium.</title>
        <authorList>
            <person name="Kim H.S."/>
            <person name="Lohmar J.M."/>
            <person name="Busman M."/>
            <person name="Brown D.W."/>
            <person name="Naumann T.A."/>
            <person name="Divon H.H."/>
            <person name="Lysoe E."/>
            <person name="Uhlig S."/>
            <person name="Proctor R.H."/>
        </authorList>
    </citation>
    <scope>NUCLEOTIDE SEQUENCE</scope>
    <source>
        <strain evidence="5">NRRL 22465</strain>
    </source>
</reference>
<feature type="region of interest" description="Disordered" evidence="1">
    <location>
        <begin position="628"/>
        <end position="679"/>
    </location>
</feature>
<dbReference type="InterPro" id="IPR056337">
    <property type="entry name" value="LHD_YVC1"/>
</dbReference>
<feature type="transmembrane region" description="Helical" evidence="2">
    <location>
        <begin position="265"/>
        <end position="284"/>
    </location>
</feature>
<dbReference type="Pfam" id="PF23317">
    <property type="entry name" value="YVC1_C"/>
    <property type="match status" value="1"/>
</dbReference>
<feature type="transmembrane region" description="Helical" evidence="2">
    <location>
        <begin position="507"/>
        <end position="525"/>
    </location>
</feature>
<keyword evidence="2" id="KW-0812">Transmembrane</keyword>
<feature type="transmembrane region" description="Helical" evidence="2">
    <location>
        <begin position="537"/>
        <end position="556"/>
    </location>
</feature>
<dbReference type="Proteomes" id="UP000635477">
    <property type="component" value="Unassembled WGS sequence"/>
</dbReference>
<sequence length="880" mass="100363">MADNVRRRITLPDPSADERRPLLRRLSTGVVENADVVYSCMSDPHSHLPVYTNIHRIRRDIISVVEDYLSVEQLQDLRINVTVVRPLVDKFFGLNDISIIYCLLVNRAQFLDEQSHFNNRHNVNFTRATLCELIATRILRRFGEAHDGHDGLLLLAHILVAGFEPFQNAPDEIRAEAERSTSWVHHKTLPSLEIAIVTESKHFLSSATCQKVVNAIYEGRIVYTPSTFWDIIPDHYKLKPISIYDPRDSPLLNQYRLIVPRTRNILESIQFAVLLILYIAVMVLRRRDSYNGTEVAFAVFAFGWGLDQFATILAHGWSVYTQNLWSFLDVAFVLIYWAYLVLRIWGWHADDSGLGEQAYDVLALAAPVLVPRLAFNLLSDNLVFLSLRSMMADFFFLTALSAWCFLGFLLSLLWLGEGAHPILTISKWMIYIWFGLDGTGIQRSTEFHWILGPSVMVTFAFLGNTLFLTILVSMLSNTFSNISTNALSEINFRRAVLTLEGVKADAVFAYQPPFNIFAVFLFIPLKFIVNPRWFHKIHVTAVKILNLPLLLIIAVAERRLLWPSRTIGDAAEVKIPPPTKSRFWKKWRLTVHRDIRAVFQVPPPDTVQDDIAVDDDLTHHLIRRQFTRNATNDLESRPRPDLEPRQRPDLSTRRSSRRDSMFPGIPQKLRGSISDPDALEGTAERLENMEKAMRRMEIMLSRLVPLAEEAVEDDELEESGTLGGDNTAESSYWSVPGLSLQFDLSINTIPTPASSLRISTQHQFSCLILSGRSSLYSTLRIAMCTLTYFEHKDCKHTWVIVTEPCEPFMGLNNCPSFCDGTVKPQPKYYRTRSRACPRCDLGGVYDRNLVRMVEGMGWGVKWGVGPGRDDWGCEMKCVIL</sequence>
<gene>
    <name evidence="5" type="ORF">FZEAL_3041</name>
</gene>
<feature type="domain" description="YVC1 N-terminal linker helical" evidence="3">
    <location>
        <begin position="54"/>
        <end position="231"/>
    </location>
</feature>
<dbReference type="Pfam" id="PF23190">
    <property type="entry name" value="LHD_TRPY1"/>
    <property type="match status" value="1"/>
</dbReference>
<evidence type="ECO:0000256" key="2">
    <source>
        <dbReference type="SAM" id="Phobius"/>
    </source>
</evidence>
<comment type="caution">
    <text evidence="5">The sequence shown here is derived from an EMBL/GenBank/DDBJ whole genome shotgun (WGS) entry which is preliminary data.</text>
</comment>
<accession>A0A8H4XM61</accession>
<dbReference type="OrthoDB" id="2373987at2759"/>
<keyword evidence="2" id="KW-1133">Transmembrane helix</keyword>
<feature type="transmembrane region" description="Helical" evidence="2">
    <location>
        <begin position="448"/>
        <end position="475"/>
    </location>
</feature>
<evidence type="ECO:0008006" key="7">
    <source>
        <dbReference type="Google" id="ProtNLM"/>
    </source>
</evidence>
<evidence type="ECO:0000259" key="4">
    <source>
        <dbReference type="Pfam" id="PF23317"/>
    </source>
</evidence>
<dbReference type="PANTHER" id="PTHR35859:SF1">
    <property type="entry name" value="NONSELECTIVE CATION CHANNEL PROTEIN"/>
    <property type="match status" value="1"/>
</dbReference>
<protein>
    <recommendedName>
        <fullName evidence="7">Nonselective cation channel</fullName>
    </recommendedName>
</protein>
<evidence type="ECO:0000259" key="3">
    <source>
        <dbReference type="Pfam" id="PF23190"/>
    </source>
</evidence>
<feature type="transmembrane region" description="Helical" evidence="2">
    <location>
        <begin position="390"/>
        <end position="413"/>
    </location>
</feature>
<feature type="transmembrane region" description="Helical" evidence="2">
    <location>
        <begin position="324"/>
        <end position="346"/>
    </location>
</feature>
<dbReference type="PANTHER" id="PTHR35859">
    <property type="entry name" value="NONSELECTIVE CATION CHANNEL PROTEIN"/>
    <property type="match status" value="1"/>
</dbReference>
<dbReference type="AlphaFoldDB" id="A0A8H4XM61"/>
<proteinExistence type="predicted"/>
<evidence type="ECO:0000256" key="1">
    <source>
        <dbReference type="SAM" id="MobiDB-lite"/>
    </source>
</evidence>
<organism evidence="5 6">
    <name type="scientific">Fusarium zealandicum</name>
    <dbReference type="NCBI Taxonomy" id="1053134"/>
    <lineage>
        <taxon>Eukaryota</taxon>
        <taxon>Fungi</taxon>
        <taxon>Dikarya</taxon>
        <taxon>Ascomycota</taxon>
        <taxon>Pezizomycotina</taxon>
        <taxon>Sordariomycetes</taxon>
        <taxon>Hypocreomycetidae</taxon>
        <taxon>Hypocreales</taxon>
        <taxon>Nectriaceae</taxon>
        <taxon>Fusarium</taxon>
        <taxon>Fusarium staphyleae species complex</taxon>
    </lineage>
</organism>
<name>A0A8H4XM61_9HYPO</name>
<dbReference type="InterPro" id="IPR052971">
    <property type="entry name" value="TRP_calcium_channel"/>
</dbReference>
<keyword evidence="6" id="KW-1185">Reference proteome</keyword>
<keyword evidence="2" id="KW-0472">Membrane</keyword>
<dbReference type="InterPro" id="IPR056336">
    <property type="entry name" value="YVC1_C"/>
</dbReference>